<feature type="region of interest" description="Disordered" evidence="1">
    <location>
        <begin position="789"/>
        <end position="843"/>
    </location>
</feature>
<feature type="compositionally biased region" description="Low complexity" evidence="1">
    <location>
        <begin position="1088"/>
        <end position="1099"/>
    </location>
</feature>
<feature type="region of interest" description="Disordered" evidence="1">
    <location>
        <begin position="506"/>
        <end position="608"/>
    </location>
</feature>
<name>A0A3B0JJG4_DROGU</name>
<feature type="compositionally biased region" description="Low complexity" evidence="1">
    <location>
        <begin position="891"/>
        <end position="922"/>
    </location>
</feature>
<protein>
    <recommendedName>
        <fullName evidence="5">Mucin-5AC</fullName>
    </recommendedName>
</protein>
<feature type="signal peptide" evidence="2">
    <location>
        <begin position="1"/>
        <end position="31"/>
    </location>
</feature>
<feature type="compositionally biased region" description="Low complexity" evidence="1">
    <location>
        <begin position="261"/>
        <end position="272"/>
    </location>
</feature>
<dbReference type="EMBL" id="OUUW01000001">
    <property type="protein sequence ID" value="SPP72741.1"/>
    <property type="molecule type" value="Genomic_DNA"/>
</dbReference>
<keyword evidence="2" id="KW-0732">Signal</keyword>
<dbReference type="OMA" id="GQFPIAP"/>
<feature type="chain" id="PRO_5017298894" description="Mucin-5AC" evidence="2">
    <location>
        <begin position="32"/>
        <end position="1130"/>
    </location>
</feature>
<feature type="compositionally biased region" description="Low complexity" evidence="1">
    <location>
        <begin position="328"/>
        <end position="367"/>
    </location>
</feature>
<feature type="region of interest" description="Disordered" evidence="1">
    <location>
        <begin position="253"/>
        <end position="272"/>
    </location>
</feature>
<evidence type="ECO:0008006" key="5">
    <source>
        <dbReference type="Google" id="ProtNLM"/>
    </source>
</evidence>
<feature type="region of interest" description="Disordered" evidence="1">
    <location>
        <begin position="284"/>
        <end position="367"/>
    </location>
</feature>
<feature type="compositionally biased region" description="Polar residues" evidence="1">
    <location>
        <begin position="1023"/>
        <end position="1039"/>
    </location>
</feature>
<feature type="region of interest" description="Disordered" evidence="1">
    <location>
        <begin position="666"/>
        <end position="777"/>
    </location>
</feature>
<accession>A0A3B0JJG4</accession>
<evidence type="ECO:0000313" key="4">
    <source>
        <dbReference type="Proteomes" id="UP000268350"/>
    </source>
</evidence>
<gene>
    <name evidence="3" type="ORF">DGUA_6G000108</name>
</gene>
<feature type="compositionally biased region" description="Low complexity" evidence="1">
    <location>
        <begin position="217"/>
        <end position="226"/>
    </location>
</feature>
<reference evidence="4" key="1">
    <citation type="submission" date="2018-01" db="EMBL/GenBank/DDBJ databases">
        <authorList>
            <person name="Alioto T."/>
            <person name="Alioto T."/>
        </authorList>
    </citation>
    <scope>NUCLEOTIDE SEQUENCE [LARGE SCALE GENOMIC DNA]</scope>
</reference>
<evidence type="ECO:0000256" key="1">
    <source>
        <dbReference type="SAM" id="MobiDB-lite"/>
    </source>
</evidence>
<organism evidence="3 4">
    <name type="scientific">Drosophila guanche</name>
    <name type="common">Fruit fly</name>
    <dbReference type="NCBI Taxonomy" id="7266"/>
    <lineage>
        <taxon>Eukaryota</taxon>
        <taxon>Metazoa</taxon>
        <taxon>Ecdysozoa</taxon>
        <taxon>Arthropoda</taxon>
        <taxon>Hexapoda</taxon>
        <taxon>Insecta</taxon>
        <taxon>Pterygota</taxon>
        <taxon>Neoptera</taxon>
        <taxon>Endopterygota</taxon>
        <taxon>Diptera</taxon>
        <taxon>Brachycera</taxon>
        <taxon>Muscomorpha</taxon>
        <taxon>Ephydroidea</taxon>
        <taxon>Drosophilidae</taxon>
        <taxon>Drosophila</taxon>
        <taxon>Sophophora</taxon>
    </lineage>
</organism>
<dbReference type="Proteomes" id="UP000268350">
    <property type="component" value="Unassembled WGS sequence"/>
</dbReference>
<sequence>MQNEMNKSHRCGGSSASITVMLMLLLLSVHAAVGRPDVRPSPFALELQPPLAQTAEAFNGAEVGGQRSVDSYGNPIAGLRPIDTPDGRKVVSAQGLQFEIPTYASGITEIRQPADDLLPPHIGELTTAAAAARAAKARTARAAATSGAAGTATLTATPDTNAFVAPLTSNSTRTRTRTRTHSPTPTTISTTHVDPLTTLTDDSAGKLVKRDSPEANSTSTSTSTSTQYAIAPPSPRHSAPTFTLLRLNPFGPNSPITQIGSASPASRSSPPIASPSLNLCPCPSHSSNLRHGSRPLSDVNYSNTNPSQLDAIAVGLAPPSDTSTGPNSFAPDPVSASASASASAPAPIPATSLTPPKHSPSPTTTTVTTDVEVEQAQLVPIQQQQQQQQEESVQELLVASGTLPEYIRELQRQDPDIGGPVPWTPAPNAAPLSVIAWDLLPPHLTDPATTPEPLIITEQQPTRYVQGVEDPTSHNIGLSLSSGAALTPAAPVPQQTQGQVSVVPLQRDGPEAHGTNAHVGSTTPSNAGGRFPNRQRGSAHYSTTRSTTTTPRTRSTSTTQPPTTEATTTTTTTSTTRRTTTTRRPVTTTRRTTTVQPTPRSTTPLDPSTFYRLDNNEEYAYTLPPWLQEVTDPDLDVAVTFIVPTDNDQYNHTLAEDLEPPYEPFVDLNNIQLTPPPTARPPPLPTTTGSPTSSSTTRAPKTTTTTPTRRSSTLRTTKAPSIPTTHSTTQPPQKPHTTQQPQKPKLIPTTTHHTDLLDGASTPAAAEENPFDSSTVPAWLRDFDYPDVGPGVPYNPDNFKEPAATQPAGGSKPNDFRPQGFEAASAATPRSPPAPLPTRAAPAAASVSSAFPSKVTLPLPGNVQGIESSSNESPEPPLVLVPPADKPSDESATATATSTAFAYSSTSSSVPPNPTTNSVTNFAARFDPQGIQSSVPVPVPAPTQAPKAASEDQFPPFNGGSSTDGVTKKVGYKKSDEGKVISTPISGQRKDTSTPPSNTGKYTGGFGAPAGLLRPQAAGTFGSGANTNPAANSQDSNGSIYVAGSQHEFSNTLKANRARPTVNPGRYTGGFGAPVGVLSAQAEPRPFQQAQQTQQTQQQHSQVASPGQSRFGGPPGVLVPFDNVQRAGGQ</sequence>
<keyword evidence="4" id="KW-1185">Reference proteome</keyword>
<feature type="compositionally biased region" description="Low complexity" evidence="1">
    <location>
        <begin position="686"/>
        <end position="745"/>
    </location>
</feature>
<evidence type="ECO:0000313" key="3">
    <source>
        <dbReference type="EMBL" id="SPP72741.1"/>
    </source>
</evidence>
<feature type="region of interest" description="Disordered" evidence="1">
    <location>
        <begin position="862"/>
        <end position="1039"/>
    </location>
</feature>
<dbReference type="OrthoDB" id="8037009at2759"/>
<feature type="compositionally biased region" description="Pro residues" evidence="1">
    <location>
        <begin position="674"/>
        <end position="685"/>
    </location>
</feature>
<feature type="region of interest" description="Disordered" evidence="1">
    <location>
        <begin position="161"/>
        <end position="246"/>
    </location>
</feature>
<feature type="compositionally biased region" description="Low complexity" evidence="1">
    <location>
        <begin position="181"/>
        <end position="192"/>
    </location>
</feature>
<proteinExistence type="predicted"/>
<feature type="region of interest" description="Disordered" evidence="1">
    <location>
        <begin position="1074"/>
        <end position="1130"/>
    </location>
</feature>
<feature type="compositionally biased region" description="Low complexity" evidence="1">
    <location>
        <begin position="542"/>
        <end position="604"/>
    </location>
</feature>
<evidence type="ECO:0000256" key="2">
    <source>
        <dbReference type="SAM" id="SignalP"/>
    </source>
</evidence>
<dbReference type="AlphaFoldDB" id="A0A3B0JJG4"/>
<feature type="compositionally biased region" description="Polar residues" evidence="1">
    <location>
        <begin position="299"/>
        <end position="308"/>
    </location>
</feature>